<keyword evidence="1" id="KW-0812">Transmembrane</keyword>
<keyword evidence="1" id="KW-0472">Membrane</keyword>
<organism evidence="2">
    <name type="scientific">Candidatus Nitrotoga fabula</name>
    <dbReference type="NCBI Taxonomy" id="2182327"/>
    <lineage>
        <taxon>Bacteria</taxon>
        <taxon>Pseudomonadati</taxon>
        <taxon>Pseudomonadota</taxon>
        <taxon>Betaproteobacteria</taxon>
        <taxon>Nitrosomonadales</taxon>
        <taxon>Gallionellaceae</taxon>
        <taxon>Candidatus Nitrotoga</taxon>
    </lineage>
</organism>
<accession>A0A2X0QV91</accession>
<keyword evidence="1" id="KW-1133">Transmembrane helix</keyword>
<dbReference type="GO" id="GO:0019867">
    <property type="term" value="C:outer membrane"/>
    <property type="evidence" value="ECO:0007669"/>
    <property type="project" value="InterPro"/>
</dbReference>
<evidence type="ECO:0000313" key="2">
    <source>
        <dbReference type="EMBL" id="SPS06049.1"/>
    </source>
</evidence>
<name>A0A2X0QV91_9PROT</name>
<dbReference type="AlphaFoldDB" id="A0A2X0QV91"/>
<dbReference type="Pfam" id="PF07178">
    <property type="entry name" value="TraL"/>
    <property type="match status" value="1"/>
</dbReference>
<dbReference type="InterPro" id="IPR009838">
    <property type="entry name" value="T4SS_TraL"/>
</dbReference>
<dbReference type="EMBL" id="LS423452">
    <property type="protein sequence ID" value="SPS06049.1"/>
    <property type="molecule type" value="Genomic_DNA"/>
</dbReference>
<gene>
    <name evidence="2" type="ORF">NITFAB_1639</name>
</gene>
<reference evidence="2" key="1">
    <citation type="submission" date="2018-05" db="EMBL/GenBank/DDBJ databases">
        <authorList>
            <person name="Lanie J.A."/>
            <person name="Ng W.-L."/>
            <person name="Kazmierczak K.M."/>
            <person name="Andrzejewski T.M."/>
            <person name="Davidsen T.M."/>
            <person name="Wayne K.J."/>
            <person name="Tettelin H."/>
            <person name="Glass J.I."/>
            <person name="Rusch D."/>
            <person name="Podicherti R."/>
            <person name="Tsui H.-C.T."/>
            <person name="Winkler M.E."/>
        </authorList>
    </citation>
    <scope>NUCLEOTIDE SEQUENCE</scope>
    <source>
        <strain evidence="2">KNB</strain>
    </source>
</reference>
<proteinExistence type="predicted"/>
<sequence>MNETGYIPRTLDKQEQFLLWDIDQFIVAVLLIGIGLSLGMMVGGIVSGSLAAWQYGKLKAGKHAKFAVHSIYWWIPSRLFVKTAITPPSHERYFLG</sequence>
<dbReference type="NCBIfam" id="TIGR02762">
    <property type="entry name" value="TraL_TIGR"/>
    <property type="match status" value="1"/>
</dbReference>
<feature type="transmembrane region" description="Helical" evidence="1">
    <location>
        <begin position="25"/>
        <end position="53"/>
    </location>
</feature>
<evidence type="ECO:0000256" key="1">
    <source>
        <dbReference type="SAM" id="Phobius"/>
    </source>
</evidence>
<protein>
    <submittedName>
        <fullName evidence="2">TraL</fullName>
    </submittedName>
</protein>